<proteinExistence type="predicted"/>
<gene>
    <name evidence="1" type="ORF">H0S73_21490</name>
</gene>
<evidence type="ECO:0000313" key="1">
    <source>
        <dbReference type="EMBL" id="MBA1158681.1"/>
    </source>
</evidence>
<sequence>MFYTIERFDRTSGELTETEENWLTVTEVGQLYRVGNRTTRAILHHMGLLQQERGRYRLTQHAVKTGLGRRHDKTKSGNPFDAISPLGQAKIAEAWNMTVQDYAAELSKTTCMTVAREALDKFRTTRRNPITPEAEVSWLIDHFSRLTHDHIATLVEITQPLVSRYAKARAKRRAFYIKKMVEEHLEDLGRPTADRDEVAQTLDFYTGAPCQTTAPEAIAA</sequence>
<reference evidence="1 2" key="1">
    <citation type="submission" date="2020-07" db="EMBL/GenBank/DDBJ databases">
        <title>Draft genome and description of Microvirga mediterraneensis Marseille-Q2068 sp. nov.</title>
        <authorList>
            <person name="Boxberger M."/>
        </authorList>
    </citation>
    <scope>NUCLEOTIDE SEQUENCE [LARGE SCALE GENOMIC DNA]</scope>
    <source>
        <strain evidence="1 2">Marseille-Q2068</strain>
    </source>
</reference>
<keyword evidence="2" id="KW-1185">Reference proteome</keyword>
<dbReference type="Proteomes" id="UP000572984">
    <property type="component" value="Unassembled WGS sequence"/>
</dbReference>
<dbReference type="AlphaFoldDB" id="A0A838BTC5"/>
<accession>A0A838BTC5</accession>
<dbReference type="RefSeq" id="WP_181054046.1">
    <property type="nucleotide sequence ID" value="NZ_JACDXJ010000001.1"/>
</dbReference>
<comment type="caution">
    <text evidence="1">The sequence shown here is derived from an EMBL/GenBank/DDBJ whole genome shotgun (WGS) entry which is preliminary data.</text>
</comment>
<dbReference type="EMBL" id="JACDXJ010000001">
    <property type="protein sequence ID" value="MBA1158681.1"/>
    <property type="molecule type" value="Genomic_DNA"/>
</dbReference>
<name>A0A838BTC5_9HYPH</name>
<evidence type="ECO:0000313" key="2">
    <source>
        <dbReference type="Proteomes" id="UP000572984"/>
    </source>
</evidence>
<protein>
    <submittedName>
        <fullName evidence="1">Uncharacterized protein</fullName>
    </submittedName>
</protein>
<organism evidence="1 2">
    <name type="scientific">Microvirga mediterraneensis</name>
    <dbReference type="NCBI Taxonomy" id="2754695"/>
    <lineage>
        <taxon>Bacteria</taxon>
        <taxon>Pseudomonadati</taxon>
        <taxon>Pseudomonadota</taxon>
        <taxon>Alphaproteobacteria</taxon>
        <taxon>Hyphomicrobiales</taxon>
        <taxon>Methylobacteriaceae</taxon>
        <taxon>Microvirga</taxon>
    </lineage>
</organism>